<feature type="compositionally biased region" description="Low complexity" evidence="1">
    <location>
        <begin position="9"/>
        <end position="23"/>
    </location>
</feature>
<evidence type="ECO:0000313" key="3">
    <source>
        <dbReference type="EnsemblFungi" id="EJT75718"/>
    </source>
</evidence>
<evidence type="ECO:0000256" key="1">
    <source>
        <dbReference type="SAM" id="MobiDB-lite"/>
    </source>
</evidence>
<protein>
    <submittedName>
        <fullName evidence="2 3">Uncharacterized protein</fullName>
    </submittedName>
</protein>
<dbReference type="Proteomes" id="UP000006039">
    <property type="component" value="Unassembled WGS sequence"/>
</dbReference>
<reference evidence="3" key="5">
    <citation type="submission" date="2018-04" db="UniProtKB">
        <authorList>
            <consortium name="EnsemblFungi"/>
        </authorList>
    </citation>
    <scope>IDENTIFICATION</scope>
    <source>
        <strain evidence="3">R3-111a-1</strain>
    </source>
</reference>
<name>J3NWI6_GAET3</name>
<organism evidence="2">
    <name type="scientific">Gaeumannomyces tritici (strain R3-111a-1)</name>
    <name type="common">Wheat and barley take-all root rot fungus</name>
    <name type="synonym">Gaeumannomyces graminis var. tritici</name>
    <dbReference type="NCBI Taxonomy" id="644352"/>
    <lineage>
        <taxon>Eukaryota</taxon>
        <taxon>Fungi</taxon>
        <taxon>Dikarya</taxon>
        <taxon>Ascomycota</taxon>
        <taxon>Pezizomycotina</taxon>
        <taxon>Sordariomycetes</taxon>
        <taxon>Sordariomycetidae</taxon>
        <taxon>Magnaporthales</taxon>
        <taxon>Magnaporthaceae</taxon>
        <taxon>Gaeumannomyces</taxon>
    </lineage>
</organism>
<dbReference type="AlphaFoldDB" id="J3NWI6"/>
<dbReference type="VEuPathDB" id="FungiDB:GGTG_05649"/>
<dbReference type="GeneID" id="20346107"/>
<dbReference type="RefSeq" id="XP_009221718.1">
    <property type="nucleotide sequence ID" value="XM_009223454.1"/>
</dbReference>
<evidence type="ECO:0000313" key="4">
    <source>
        <dbReference type="Proteomes" id="UP000006039"/>
    </source>
</evidence>
<feature type="region of interest" description="Disordered" evidence="1">
    <location>
        <begin position="146"/>
        <end position="174"/>
    </location>
</feature>
<gene>
    <name evidence="3" type="primary">20346107</name>
    <name evidence="2" type="ORF">GGTG_05649</name>
</gene>
<feature type="compositionally biased region" description="Basic and acidic residues" evidence="1">
    <location>
        <begin position="90"/>
        <end position="100"/>
    </location>
</feature>
<feature type="compositionally biased region" description="Polar residues" evidence="1">
    <location>
        <begin position="36"/>
        <end position="47"/>
    </location>
</feature>
<reference evidence="2" key="2">
    <citation type="submission" date="2010-07" db="EMBL/GenBank/DDBJ databases">
        <authorList>
            <consortium name="The Broad Institute Genome Sequencing Platform"/>
            <consortium name="Broad Institute Genome Sequencing Center for Infectious Disease"/>
            <person name="Ma L.-J."/>
            <person name="Dead R."/>
            <person name="Young S."/>
            <person name="Zeng Q."/>
            <person name="Koehrsen M."/>
            <person name="Alvarado L."/>
            <person name="Berlin A."/>
            <person name="Chapman S.B."/>
            <person name="Chen Z."/>
            <person name="Freedman E."/>
            <person name="Gellesch M."/>
            <person name="Goldberg J."/>
            <person name="Griggs A."/>
            <person name="Gujja S."/>
            <person name="Heilman E.R."/>
            <person name="Heiman D."/>
            <person name="Hepburn T."/>
            <person name="Howarth C."/>
            <person name="Jen D."/>
            <person name="Larson L."/>
            <person name="Mehta T."/>
            <person name="Neiman D."/>
            <person name="Pearson M."/>
            <person name="Roberts A."/>
            <person name="Saif S."/>
            <person name="Shea T."/>
            <person name="Shenoy N."/>
            <person name="Sisk P."/>
            <person name="Stolte C."/>
            <person name="Sykes S."/>
            <person name="Walk T."/>
            <person name="White J."/>
            <person name="Yandava C."/>
            <person name="Haas B."/>
            <person name="Nusbaum C."/>
            <person name="Birren B."/>
        </authorList>
    </citation>
    <scope>NUCLEOTIDE SEQUENCE</scope>
    <source>
        <strain evidence="2">R3-111a-1</strain>
    </source>
</reference>
<reference evidence="4" key="1">
    <citation type="submission" date="2010-07" db="EMBL/GenBank/DDBJ databases">
        <title>The genome sequence of Gaeumannomyces graminis var. tritici strain R3-111a-1.</title>
        <authorList>
            <consortium name="The Broad Institute Genome Sequencing Platform"/>
            <person name="Ma L.-J."/>
            <person name="Dead R."/>
            <person name="Young S."/>
            <person name="Zeng Q."/>
            <person name="Koehrsen M."/>
            <person name="Alvarado L."/>
            <person name="Berlin A."/>
            <person name="Chapman S.B."/>
            <person name="Chen Z."/>
            <person name="Freedman E."/>
            <person name="Gellesch M."/>
            <person name="Goldberg J."/>
            <person name="Griggs A."/>
            <person name="Gujja S."/>
            <person name="Heilman E.R."/>
            <person name="Heiman D."/>
            <person name="Hepburn T."/>
            <person name="Howarth C."/>
            <person name="Jen D."/>
            <person name="Larson L."/>
            <person name="Mehta T."/>
            <person name="Neiman D."/>
            <person name="Pearson M."/>
            <person name="Roberts A."/>
            <person name="Saif S."/>
            <person name="Shea T."/>
            <person name="Shenoy N."/>
            <person name="Sisk P."/>
            <person name="Stolte C."/>
            <person name="Sykes S."/>
            <person name="Walk T."/>
            <person name="White J."/>
            <person name="Yandava C."/>
            <person name="Haas B."/>
            <person name="Nusbaum C."/>
            <person name="Birren B."/>
        </authorList>
    </citation>
    <scope>NUCLEOTIDE SEQUENCE [LARGE SCALE GENOMIC DNA]</scope>
    <source>
        <strain evidence="4">R3-111a-1</strain>
    </source>
</reference>
<feature type="region of interest" description="Disordered" evidence="1">
    <location>
        <begin position="1"/>
        <end position="100"/>
    </location>
</feature>
<dbReference type="OrthoDB" id="4825089at2759"/>
<feature type="compositionally biased region" description="Acidic residues" evidence="1">
    <location>
        <begin position="67"/>
        <end position="80"/>
    </location>
</feature>
<reference evidence="3" key="4">
    <citation type="journal article" date="2015" name="G3 (Bethesda)">
        <title>Genome sequences of three phytopathogenic species of the Magnaporthaceae family of fungi.</title>
        <authorList>
            <person name="Okagaki L.H."/>
            <person name="Nunes C.C."/>
            <person name="Sailsbery J."/>
            <person name="Clay B."/>
            <person name="Brown D."/>
            <person name="John T."/>
            <person name="Oh Y."/>
            <person name="Young N."/>
            <person name="Fitzgerald M."/>
            <person name="Haas B.J."/>
            <person name="Zeng Q."/>
            <person name="Young S."/>
            <person name="Adiconis X."/>
            <person name="Fan L."/>
            <person name="Levin J.Z."/>
            <person name="Mitchell T.K."/>
            <person name="Okubara P.A."/>
            <person name="Farman M.L."/>
            <person name="Kohn L.M."/>
            <person name="Birren B."/>
            <person name="Ma L.-J."/>
            <person name="Dean R.A."/>
        </authorList>
    </citation>
    <scope>NUCLEOTIDE SEQUENCE</scope>
    <source>
        <strain evidence="3">R3-111a-1</strain>
    </source>
</reference>
<dbReference type="HOGENOM" id="CLU_949980_0_0_1"/>
<sequence length="314" mass="33367">MDLQRELARLALQRLQSSQSVRTRSSKESDNDGAEGSTTQSQNPYRTSSSHGGRGRRKLAPAASAPADDDDGQDASDAESDSSMCLERPPPGRDESPDGYEMRSRYWEAMDVLNRSMAASDPALNCVYDGVAPLCDAGRGVMLPPPLPAPPAPAPPTQTPNASSGGSGGRSYSPETRIISAELSGKAIKEDLEAVWKVIAEVMERRPRVIEEGTTAAAADQLLRVEGHSDRGRNPAARARMVEDAALLVVRAADEWGHIVKERGPVSSNADDKDVPKLVERSKRIKEAAAKVARAAGGLAERMEAGCVGPKSCG</sequence>
<dbReference type="EMBL" id="GL385397">
    <property type="protein sequence ID" value="EJT75718.1"/>
    <property type="molecule type" value="Genomic_DNA"/>
</dbReference>
<evidence type="ECO:0000313" key="2">
    <source>
        <dbReference type="EMBL" id="EJT75718.1"/>
    </source>
</evidence>
<keyword evidence="4" id="KW-1185">Reference proteome</keyword>
<feature type="compositionally biased region" description="Pro residues" evidence="1">
    <location>
        <begin position="146"/>
        <end position="158"/>
    </location>
</feature>
<dbReference type="EnsemblFungi" id="EJT75718">
    <property type="protein sequence ID" value="EJT75718"/>
    <property type="gene ID" value="GGTG_05649"/>
</dbReference>
<reference evidence="2" key="3">
    <citation type="submission" date="2010-09" db="EMBL/GenBank/DDBJ databases">
        <title>Annotation of Gaeumannomyces graminis var. tritici R3-111a-1.</title>
        <authorList>
            <consortium name="The Broad Institute Genome Sequencing Platform"/>
            <person name="Ma L.-J."/>
            <person name="Dead R."/>
            <person name="Young S.K."/>
            <person name="Zeng Q."/>
            <person name="Gargeya S."/>
            <person name="Fitzgerald M."/>
            <person name="Haas B."/>
            <person name="Abouelleil A."/>
            <person name="Alvarado L."/>
            <person name="Arachchi H.M."/>
            <person name="Berlin A."/>
            <person name="Brown A."/>
            <person name="Chapman S.B."/>
            <person name="Chen Z."/>
            <person name="Dunbar C."/>
            <person name="Freedman E."/>
            <person name="Gearin G."/>
            <person name="Gellesch M."/>
            <person name="Goldberg J."/>
            <person name="Griggs A."/>
            <person name="Gujja S."/>
            <person name="Heiman D."/>
            <person name="Howarth C."/>
            <person name="Larson L."/>
            <person name="Lui A."/>
            <person name="MacDonald P.J.P."/>
            <person name="Mehta T."/>
            <person name="Montmayeur A."/>
            <person name="Murphy C."/>
            <person name="Neiman D."/>
            <person name="Pearson M."/>
            <person name="Priest M."/>
            <person name="Roberts A."/>
            <person name="Saif S."/>
            <person name="Shea T."/>
            <person name="Shenoy N."/>
            <person name="Sisk P."/>
            <person name="Stolte C."/>
            <person name="Sykes S."/>
            <person name="Yandava C."/>
            <person name="Wortman J."/>
            <person name="Nusbaum C."/>
            <person name="Birren B."/>
        </authorList>
    </citation>
    <scope>NUCLEOTIDE SEQUENCE</scope>
    <source>
        <strain evidence="2">R3-111a-1</strain>
    </source>
</reference>
<accession>J3NWI6</accession>
<proteinExistence type="predicted"/>